<dbReference type="Proteomes" id="UP000656732">
    <property type="component" value="Unassembled WGS sequence"/>
</dbReference>
<protein>
    <submittedName>
        <fullName evidence="1">Uncharacterized protein</fullName>
    </submittedName>
</protein>
<reference evidence="1" key="1">
    <citation type="journal article" date="2014" name="Int. J. Syst. Evol. Microbiol.">
        <title>Complete genome sequence of Corynebacterium casei LMG S-19264T (=DSM 44701T), isolated from a smear-ripened cheese.</title>
        <authorList>
            <consortium name="US DOE Joint Genome Institute (JGI-PGF)"/>
            <person name="Walter F."/>
            <person name="Albersmeier A."/>
            <person name="Kalinowski J."/>
            <person name="Ruckert C."/>
        </authorList>
    </citation>
    <scope>NUCLEOTIDE SEQUENCE</scope>
    <source>
        <strain evidence="1">JCM 4403</strain>
    </source>
</reference>
<accession>A0A918EVB5</accession>
<sequence length="88" mass="8629">MEPGPVVLAGVDLQAGVRDGVGLGVRVGEKDQRAAVCRLEGVGVVVAVVGSVEDGGALVTEAGAGLVVDLDLLLAGLGRQQLLGGGQE</sequence>
<proteinExistence type="predicted"/>
<name>A0A918EVB5_9ACTN</name>
<keyword evidence="2" id="KW-1185">Reference proteome</keyword>
<reference evidence="1" key="2">
    <citation type="submission" date="2020-09" db="EMBL/GenBank/DDBJ databases">
        <authorList>
            <person name="Sun Q."/>
            <person name="Ohkuma M."/>
        </authorList>
    </citation>
    <scope>NUCLEOTIDE SEQUENCE</scope>
    <source>
        <strain evidence="1">JCM 4403</strain>
    </source>
</reference>
<comment type="caution">
    <text evidence="1">The sequence shown here is derived from an EMBL/GenBank/DDBJ whole genome shotgun (WGS) entry which is preliminary data.</text>
</comment>
<evidence type="ECO:0000313" key="2">
    <source>
        <dbReference type="Proteomes" id="UP000656732"/>
    </source>
</evidence>
<evidence type="ECO:0000313" key="1">
    <source>
        <dbReference type="EMBL" id="GGQ67437.1"/>
    </source>
</evidence>
<organism evidence="1 2">
    <name type="scientific">Streptomyces pilosus</name>
    <dbReference type="NCBI Taxonomy" id="28893"/>
    <lineage>
        <taxon>Bacteria</taxon>
        <taxon>Bacillati</taxon>
        <taxon>Actinomycetota</taxon>
        <taxon>Actinomycetes</taxon>
        <taxon>Kitasatosporales</taxon>
        <taxon>Streptomycetaceae</taxon>
        <taxon>Streptomyces</taxon>
    </lineage>
</organism>
<dbReference type="AlphaFoldDB" id="A0A918EVB5"/>
<gene>
    <name evidence="1" type="ORF">GCM10010280_12000</name>
</gene>
<dbReference type="EMBL" id="BMTU01000002">
    <property type="protein sequence ID" value="GGQ67437.1"/>
    <property type="molecule type" value="Genomic_DNA"/>
</dbReference>